<gene>
    <name evidence="2" type="ORF">TTHERM_000062688</name>
</gene>
<keyword evidence="1 2" id="KW-0812">Transmembrane</keyword>
<evidence type="ECO:0000313" key="2">
    <source>
        <dbReference type="EMBL" id="EWS76475.1"/>
    </source>
</evidence>
<dbReference type="GeneID" id="24437069"/>
<evidence type="ECO:0000256" key="1">
    <source>
        <dbReference type="SAM" id="Phobius"/>
    </source>
</evidence>
<dbReference type="EMBL" id="GG662853">
    <property type="protein sequence ID" value="EWS76475.1"/>
    <property type="molecule type" value="Genomic_DNA"/>
</dbReference>
<reference evidence="3" key="1">
    <citation type="journal article" date="2006" name="PLoS Biol.">
        <title>Macronuclear genome sequence of the ciliate Tetrahymena thermophila, a model eukaryote.</title>
        <authorList>
            <person name="Eisen J.A."/>
            <person name="Coyne R.S."/>
            <person name="Wu M."/>
            <person name="Wu D."/>
            <person name="Thiagarajan M."/>
            <person name="Wortman J.R."/>
            <person name="Badger J.H."/>
            <person name="Ren Q."/>
            <person name="Amedeo P."/>
            <person name="Jones K.M."/>
            <person name="Tallon L.J."/>
            <person name="Delcher A.L."/>
            <person name="Salzberg S.L."/>
            <person name="Silva J.C."/>
            <person name="Haas B.J."/>
            <person name="Majoros W.H."/>
            <person name="Farzad M."/>
            <person name="Carlton J.M."/>
            <person name="Smith R.K. Jr."/>
            <person name="Garg J."/>
            <person name="Pearlman R.E."/>
            <person name="Karrer K.M."/>
            <person name="Sun L."/>
            <person name="Manning G."/>
            <person name="Elde N.C."/>
            <person name="Turkewitz A.P."/>
            <person name="Asai D.J."/>
            <person name="Wilkes D.E."/>
            <person name="Wang Y."/>
            <person name="Cai H."/>
            <person name="Collins K."/>
            <person name="Stewart B.A."/>
            <person name="Lee S.R."/>
            <person name="Wilamowska K."/>
            <person name="Weinberg Z."/>
            <person name="Ruzzo W.L."/>
            <person name="Wloga D."/>
            <person name="Gaertig J."/>
            <person name="Frankel J."/>
            <person name="Tsao C.-C."/>
            <person name="Gorovsky M.A."/>
            <person name="Keeling P.J."/>
            <person name="Waller R.F."/>
            <person name="Patron N.J."/>
            <person name="Cherry J.M."/>
            <person name="Stover N.A."/>
            <person name="Krieger C.J."/>
            <person name="del Toro C."/>
            <person name="Ryder H.F."/>
            <person name="Williamson S.C."/>
            <person name="Barbeau R.A."/>
            <person name="Hamilton E.P."/>
            <person name="Orias E."/>
        </authorList>
    </citation>
    <scope>NUCLEOTIDE SEQUENCE [LARGE SCALE GENOMIC DNA]</scope>
    <source>
        <strain evidence="3">SB210</strain>
    </source>
</reference>
<feature type="transmembrane region" description="Helical" evidence="1">
    <location>
        <begin position="520"/>
        <end position="542"/>
    </location>
</feature>
<evidence type="ECO:0000313" key="3">
    <source>
        <dbReference type="Proteomes" id="UP000009168"/>
    </source>
</evidence>
<keyword evidence="1" id="KW-1133">Transmembrane helix</keyword>
<sequence length="1139" mass="133505">MKQTYAVDETKGFVFMSLSENIGQIVKVSNNFEQIVKICNNKQAIGKNINFLQPCVIAKCHDQILQSFLNKRNKINKTAHLYPVIGIDKDYWAIPYDIKLQPCQLENYNFGICAQISQINDNKMYILVDKKQNFQISTVSYQFYKQILAESISKQNISQISLSSLIPCFTAIFHVYQQNIKKQTDDKSVDREFTTILFKPNSYEQLIKLQSLVFDYKKAYQLLDYQIFGVKGDIYHIQNEHIEIVQIKINEVVQIFDDNLKIEQLNQLQNWMELNKPEVESTPHSFNQMANELFNQLSENYNNQGFVECSQISQEGVKETVNLKKIEFQNSFETGVLLSPQLRQKISLSEERIFNEQYLQENTRLLQANSNAHKNVSITQNNIQLNPLNTGEKDFQFYLNNQEIYSIRNNEFYQIKNSELRFSTAQRAAFQSEYNILDTLRNKQGGLNYFIDNQQVKANNQQNCQKLFSSDIKESQLFSSNEQQLELKLETSMHSSKQSSVLRKHIIKKMNQNEKFNGIFIVRLFGIIGLLCFLIVSSVLFYSLNKQLQNQKNDYQNVSWGSQIKSPMGEVLSDRLFAVLIQTPPFNFSGQEQIQLFKRIQQQQIKNYNTIKNLMIRFIQSDKSKTDLYNFVLDNQFNYVFVSSSATTSKTILNFGYSLLINFVQLFFVSYNQDPQTLNQNQITLNYISNYNLLSNITKEVSNKVNQTFDQNEETVLTFLIAIAVTTFIFALTFPIINYYFLQKIQIILKLFATLTPKNLIFMIKEITNCLHLIESNSEKVNRKFIDDLMIVSDYVINLQILRSPFILLKLQRSTTQDYTNLLLNNAYQNQKYLTILNDLVNQLYDQDIQSDFKEYSIQVFQQNACQAVSENQNLISDNLFQIEECKSIANGDLMNIYEFCITTSTLRIPLIIYKLQDNLSQTYIDLINQKLQMADGILKTIYNLVNKVYNDKRYEQQSFKNFVMQALQDDSCLVIQQNLNFLDNPQFSLELCNSIANGVFQQGFIQVVKLHTDLYSQRSPEILKSDMQNFFEMIIRQEQDLSETDHFYLRIYLEYVIEFIESKIAQITYDHYEYMIKMNQIIFAVPVVAFLFLIYISFFKFFEYSIGQIRQSKLLLNLLDIKAIEDNQYILTYLQIQR</sequence>
<dbReference type="InParanoid" id="W7XAS5"/>
<accession>W7XAS5</accession>
<dbReference type="RefSeq" id="XP_012650991.1">
    <property type="nucleotide sequence ID" value="XM_012795537.1"/>
</dbReference>
<organism evidence="2 3">
    <name type="scientific">Tetrahymena thermophila (strain SB210)</name>
    <dbReference type="NCBI Taxonomy" id="312017"/>
    <lineage>
        <taxon>Eukaryota</taxon>
        <taxon>Sar</taxon>
        <taxon>Alveolata</taxon>
        <taxon>Ciliophora</taxon>
        <taxon>Intramacronucleata</taxon>
        <taxon>Oligohymenophorea</taxon>
        <taxon>Hymenostomatida</taxon>
        <taxon>Tetrahymenina</taxon>
        <taxon>Tetrahymenidae</taxon>
        <taxon>Tetrahymena</taxon>
    </lineage>
</organism>
<keyword evidence="3" id="KW-1185">Reference proteome</keyword>
<feature type="transmembrane region" description="Helical" evidence="1">
    <location>
        <begin position="716"/>
        <end position="742"/>
    </location>
</feature>
<dbReference type="KEGG" id="tet:TTHERM_000062688"/>
<name>W7XAS5_TETTS</name>
<keyword evidence="1" id="KW-0472">Membrane</keyword>
<feature type="transmembrane region" description="Helical" evidence="1">
    <location>
        <begin position="1082"/>
        <end position="1103"/>
    </location>
</feature>
<dbReference type="AlphaFoldDB" id="W7XAS5"/>
<proteinExistence type="predicted"/>
<protein>
    <submittedName>
        <fullName evidence="2">Transmembrane protein, putative</fullName>
    </submittedName>
</protein>
<feature type="transmembrane region" description="Helical" evidence="1">
    <location>
        <begin position="652"/>
        <end position="671"/>
    </location>
</feature>
<dbReference type="Proteomes" id="UP000009168">
    <property type="component" value="Unassembled WGS sequence"/>
</dbReference>